<dbReference type="InterPro" id="IPR052196">
    <property type="entry name" value="Bact_Kbp"/>
</dbReference>
<name>A0A510V8K5_9CELL</name>
<protein>
    <recommendedName>
        <fullName evidence="3">LysM domain-containing protein</fullName>
    </recommendedName>
</protein>
<evidence type="ECO:0000313" key="4">
    <source>
        <dbReference type="EMBL" id="GEK21600.1"/>
    </source>
</evidence>
<dbReference type="PROSITE" id="PS51782">
    <property type="entry name" value="LYSM"/>
    <property type="match status" value="1"/>
</dbReference>
<evidence type="ECO:0000256" key="2">
    <source>
        <dbReference type="SAM" id="Phobius"/>
    </source>
</evidence>
<dbReference type="PANTHER" id="PTHR34700">
    <property type="entry name" value="POTASSIUM BINDING PROTEIN KBP"/>
    <property type="match status" value="1"/>
</dbReference>
<dbReference type="AlphaFoldDB" id="A0A510V8K5"/>
<dbReference type="CDD" id="cd00118">
    <property type="entry name" value="LysM"/>
    <property type="match status" value="1"/>
</dbReference>
<dbReference type="Gene3D" id="3.10.350.10">
    <property type="entry name" value="LysM domain"/>
    <property type="match status" value="1"/>
</dbReference>
<evidence type="ECO:0000259" key="3">
    <source>
        <dbReference type="PROSITE" id="PS51782"/>
    </source>
</evidence>
<dbReference type="Pfam" id="PF01476">
    <property type="entry name" value="LysM"/>
    <property type="match status" value="1"/>
</dbReference>
<feature type="region of interest" description="Disordered" evidence="1">
    <location>
        <begin position="148"/>
        <end position="256"/>
    </location>
</feature>
<dbReference type="InterPro" id="IPR036779">
    <property type="entry name" value="LysM_dom_sf"/>
</dbReference>
<feature type="compositionally biased region" description="Low complexity" evidence="1">
    <location>
        <begin position="196"/>
        <end position="228"/>
    </location>
</feature>
<proteinExistence type="predicted"/>
<feature type="domain" description="LysM" evidence="3">
    <location>
        <begin position="259"/>
        <end position="316"/>
    </location>
</feature>
<feature type="transmembrane region" description="Helical" evidence="2">
    <location>
        <begin position="54"/>
        <end position="83"/>
    </location>
</feature>
<reference evidence="4 5" key="1">
    <citation type="submission" date="2019-07" db="EMBL/GenBank/DDBJ databases">
        <title>Whole genome shotgun sequence of Cellulomonas xylanilytica NBRC 101102.</title>
        <authorList>
            <person name="Hosoyama A."/>
            <person name="Uohara A."/>
            <person name="Ohji S."/>
            <person name="Ichikawa N."/>
        </authorList>
    </citation>
    <scope>NUCLEOTIDE SEQUENCE [LARGE SCALE GENOMIC DNA]</scope>
    <source>
        <strain evidence="4 5">NBRC 101102</strain>
    </source>
</reference>
<feature type="compositionally biased region" description="Low complexity" evidence="1">
    <location>
        <begin position="148"/>
        <end position="163"/>
    </location>
</feature>
<feature type="transmembrane region" description="Helical" evidence="2">
    <location>
        <begin position="12"/>
        <end position="34"/>
    </location>
</feature>
<keyword evidence="2" id="KW-1133">Transmembrane helix</keyword>
<dbReference type="Proteomes" id="UP000321118">
    <property type="component" value="Unassembled WGS sequence"/>
</dbReference>
<accession>A0A510V8K5</accession>
<evidence type="ECO:0000313" key="5">
    <source>
        <dbReference type="Proteomes" id="UP000321118"/>
    </source>
</evidence>
<dbReference type="InterPro" id="IPR018392">
    <property type="entry name" value="LysM"/>
</dbReference>
<feature type="compositionally biased region" description="Low complexity" evidence="1">
    <location>
        <begin position="245"/>
        <end position="256"/>
    </location>
</feature>
<evidence type="ECO:0000256" key="1">
    <source>
        <dbReference type="SAM" id="MobiDB-lite"/>
    </source>
</evidence>
<organism evidence="4 5">
    <name type="scientific">Cellulomonas xylanilytica</name>
    <dbReference type="NCBI Taxonomy" id="233583"/>
    <lineage>
        <taxon>Bacteria</taxon>
        <taxon>Bacillati</taxon>
        <taxon>Actinomycetota</taxon>
        <taxon>Actinomycetes</taxon>
        <taxon>Micrococcales</taxon>
        <taxon>Cellulomonadaceae</taxon>
        <taxon>Cellulomonas</taxon>
    </lineage>
</organism>
<feature type="transmembrane region" description="Helical" evidence="2">
    <location>
        <begin position="104"/>
        <end position="126"/>
    </location>
</feature>
<dbReference type="OrthoDB" id="3210682at2"/>
<dbReference type="EMBL" id="BJUB01000006">
    <property type="protein sequence ID" value="GEK21600.1"/>
    <property type="molecule type" value="Genomic_DNA"/>
</dbReference>
<dbReference type="PANTHER" id="PTHR34700:SF4">
    <property type="entry name" value="PHAGE-LIKE ELEMENT PBSX PROTEIN XKDP"/>
    <property type="match status" value="1"/>
</dbReference>
<gene>
    <name evidence="4" type="ORF">CXY01_21200</name>
</gene>
<keyword evidence="2" id="KW-0472">Membrane</keyword>
<comment type="caution">
    <text evidence="4">The sequence shown here is derived from an EMBL/GenBank/DDBJ whole genome shotgun (WGS) entry which is preliminary data.</text>
</comment>
<dbReference type="SMART" id="SM00257">
    <property type="entry name" value="LysM"/>
    <property type="match status" value="1"/>
</dbReference>
<keyword evidence="5" id="KW-1185">Reference proteome</keyword>
<keyword evidence="2" id="KW-0812">Transmembrane</keyword>
<dbReference type="RefSeq" id="WP_146927400.1">
    <property type="nucleotide sequence ID" value="NZ_BJUB01000006.1"/>
</dbReference>
<sequence length="325" mass="31155">MAVTGEQRAGVSIGGLVVGALASATVAAVLASHVRTVLGDQAGPWHVDAVVEVAVVAVGALIATWLAASTLLATACVAVRAGGTTWRAGERLVHRCAPQVVRKALVLAVGAGLGLGLATGASAAAVEPSAKAAVTTVAPTPDLGWAVTTPGTGAAAPGATAAAQSGDPAAGVPETAAVPGASDTPTTAAAQRSEDATATSATASAQTGHAAAAAPTPVPEQAAATTPPGDVTPAPAVGVTATGHPRTSAPASAEPAPTGTVVVAAGDSLWAIAARHLPPGASDAQIAASWPRWYEENSAVIGADPDVVRPGQVLTVPVTVGEPAL</sequence>